<gene>
    <name evidence="8" type="ORF">B0T20DRAFT_256488</name>
</gene>
<dbReference type="Gene3D" id="4.10.280.10">
    <property type="entry name" value="Helix-loop-helix DNA-binding domain"/>
    <property type="match status" value="1"/>
</dbReference>
<evidence type="ECO:0000256" key="1">
    <source>
        <dbReference type="ARBA" id="ARBA00004123"/>
    </source>
</evidence>
<evidence type="ECO:0000256" key="4">
    <source>
        <dbReference type="ARBA" id="ARBA00023163"/>
    </source>
</evidence>
<dbReference type="GO" id="GO:0000981">
    <property type="term" value="F:DNA-binding transcription factor activity, RNA polymerase II-specific"/>
    <property type="evidence" value="ECO:0007669"/>
    <property type="project" value="TreeGrafter"/>
</dbReference>
<feature type="compositionally biased region" description="Basic and acidic residues" evidence="6">
    <location>
        <begin position="467"/>
        <end position="483"/>
    </location>
</feature>
<feature type="compositionally biased region" description="Polar residues" evidence="6">
    <location>
        <begin position="570"/>
        <end position="583"/>
    </location>
</feature>
<organism evidence="8 9">
    <name type="scientific">Sordaria brevicollis</name>
    <dbReference type="NCBI Taxonomy" id="83679"/>
    <lineage>
        <taxon>Eukaryota</taxon>
        <taxon>Fungi</taxon>
        <taxon>Dikarya</taxon>
        <taxon>Ascomycota</taxon>
        <taxon>Pezizomycotina</taxon>
        <taxon>Sordariomycetes</taxon>
        <taxon>Sordariomycetidae</taxon>
        <taxon>Sordariales</taxon>
        <taxon>Sordariaceae</taxon>
        <taxon>Sordaria</taxon>
    </lineage>
</organism>
<sequence>MPQRQPHTSHHPSLLSSQLLPPADPVPAEMQPPPPIHQEPPTPDQPQTVFGYLPQHTAQPPAPHATLLTADQTRYLDTFFDNLDDPSAADDTFLISPQYAEEGLAFTSEWNTRPPNLVGSNTSFAPFGRTSFNTGFDDLSSVHNFGGAHYQPQLQAPPRSTDGIHDLLNAAVAAGLPREAGGGHVGNTFEQNYGYRRTPGGQHGIHHQTDNSFGASAIALAMRPYPPVNEPPNNYYRDMIFQQPGQSQQPRQNSYQHEQPVSIQFGTDTSFSQATFTPQRTQESSEGMIQAQLKVLDCLVPSQSAATTRASSPVAQGQGNENHHQQPSSPPRLRTYHRPSLPQALDSIQEEGGPPKKRRATVDNTNNKAGMASPGSLMIMSNSAYNHFSPTGFAPSSPMTSLGGRRSTAASLGYTNGGGPKAKRGSRQGLPSPHAASETPRTQGDAQSPNEGEDDKAARPGKRRRKDSKEKKPNLTLEQKRLNHIDSEKRRRYMIKSAYDNLSIIVPGYKEAGVSKAGGIQLAVDFLKKMMEENEGLKERLKKAREAAGIATISDDVGMSEGGPGDRTNEGQQQKGNNGTESQ</sequence>
<dbReference type="CDD" id="cd11404">
    <property type="entry name" value="bHLHzip_Mlx_like"/>
    <property type="match status" value="1"/>
</dbReference>
<dbReference type="SUPFAM" id="SSF47459">
    <property type="entry name" value="HLH, helix-loop-helix DNA-binding domain"/>
    <property type="match status" value="1"/>
</dbReference>
<feature type="compositionally biased region" description="Polar residues" evidence="6">
    <location>
        <begin position="304"/>
        <end position="320"/>
    </location>
</feature>
<comment type="caution">
    <text evidence="8">The sequence shown here is derived from an EMBL/GenBank/DDBJ whole genome shotgun (WGS) entry which is preliminary data.</text>
</comment>
<evidence type="ECO:0000256" key="3">
    <source>
        <dbReference type="ARBA" id="ARBA00023125"/>
    </source>
</evidence>
<evidence type="ECO:0000259" key="7">
    <source>
        <dbReference type="PROSITE" id="PS50888"/>
    </source>
</evidence>
<accession>A0AAE0PCP2</accession>
<keyword evidence="4" id="KW-0804">Transcription</keyword>
<keyword evidence="3" id="KW-0238">DNA-binding</keyword>
<comment type="subcellular location">
    <subcellularLocation>
        <location evidence="1">Nucleus</location>
    </subcellularLocation>
</comment>
<feature type="region of interest" description="Disordered" evidence="6">
    <location>
        <begin position="1"/>
        <end position="61"/>
    </location>
</feature>
<dbReference type="Proteomes" id="UP001281003">
    <property type="component" value="Unassembled WGS sequence"/>
</dbReference>
<evidence type="ECO:0000256" key="6">
    <source>
        <dbReference type="SAM" id="MobiDB-lite"/>
    </source>
</evidence>
<dbReference type="GO" id="GO:0046983">
    <property type="term" value="F:protein dimerization activity"/>
    <property type="evidence" value="ECO:0007669"/>
    <property type="project" value="InterPro"/>
</dbReference>
<proteinExistence type="predicted"/>
<feature type="domain" description="BHLH" evidence="7">
    <location>
        <begin position="479"/>
        <end position="530"/>
    </location>
</feature>
<reference evidence="8" key="2">
    <citation type="submission" date="2023-07" db="EMBL/GenBank/DDBJ databases">
        <authorList>
            <consortium name="Lawrence Berkeley National Laboratory"/>
            <person name="Haridas S."/>
            <person name="Hensen N."/>
            <person name="Bonometti L."/>
            <person name="Westerberg I."/>
            <person name="Brannstrom I.O."/>
            <person name="Guillou S."/>
            <person name="Cros-Aarteil S."/>
            <person name="Calhoun S."/>
            <person name="Kuo A."/>
            <person name="Mondo S."/>
            <person name="Pangilinan J."/>
            <person name="Riley R."/>
            <person name="LaButti K."/>
            <person name="Andreopoulos B."/>
            <person name="Lipzen A."/>
            <person name="Chen C."/>
            <person name="Yanf M."/>
            <person name="Daum C."/>
            <person name="Ng V."/>
            <person name="Clum A."/>
            <person name="Steindorff A."/>
            <person name="Ohm R."/>
            <person name="Martin F."/>
            <person name="Silar P."/>
            <person name="Natvig D."/>
            <person name="Lalanne C."/>
            <person name="Gautier V."/>
            <person name="Ament-velasquez S.L."/>
            <person name="Kruys A."/>
            <person name="Hutchinson M.I."/>
            <person name="Powell A.J."/>
            <person name="Barry K."/>
            <person name="Miller A.N."/>
            <person name="Grigoriev I.V."/>
            <person name="Debuchy R."/>
            <person name="Gladieux P."/>
            <person name="Thoren M.H."/>
            <person name="Johannesson H."/>
        </authorList>
    </citation>
    <scope>NUCLEOTIDE SEQUENCE</scope>
    <source>
        <strain evidence="8">FGSC 1904</strain>
    </source>
</reference>
<dbReference type="InterPro" id="IPR052207">
    <property type="entry name" value="Max-like/E-box_TFs"/>
</dbReference>
<dbReference type="Pfam" id="PF00010">
    <property type="entry name" value="HLH"/>
    <property type="match status" value="1"/>
</dbReference>
<feature type="region of interest" description="Disordered" evidence="6">
    <location>
        <begin position="396"/>
        <end position="483"/>
    </location>
</feature>
<feature type="compositionally biased region" description="Pro residues" evidence="6">
    <location>
        <begin position="22"/>
        <end position="44"/>
    </location>
</feature>
<feature type="region of interest" description="Disordered" evidence="6">
    <location>
        <begin position="304"/>
        <end position="375"/>
    </location>
</feature>
<feature type="compositionally biased region" description="Low complexity" evidence="6">
    <location>
        <begin position="11"/>
        <end position="21"/>
    </location>
</feature>
<dbReference type="PROSITE" id="PS50888">
    <property type="entry name" value="BHLH"/>
    <property type="match status" value="1"/>
</dbReference>
<evidence type="ECO:0000256" key="5">
    <source>
        <dbReference type="ARBA" id="ARBA00023242"/>
    </source>
</evidence>
<dbReference type="PANTHER" id="PTHR15741:SF27">
    <property type="entry name" value="TRANSCRIPTION FACTOR AP-4"/>
    <property type="match status" value="1"/>
</dbReference>
<keyword evidence="9" id="KW-1185">Reference proteome</keyword>
<dbReference type="AlphaFoldDB" id="A0AAE0PCP2"/>
<dbReference type="PANTHER" id="PTHR15741">
    <property type="entry name" value="BASIC HELIX-LOOP-HELIX ZIP TRANSCRIPTION FACTOR"/>
    <property type="match status" value="1"/>
</dbReference>
<dbReference type="EMBL" id="JAUTDP010000008">
    <property type="protein sequence ID" value="KAK3397382.1"/>
    <property type="molecule type" value="Genomic_DNA"/>
</dbReference>
<keyword evidence="2" id="KW-0805">Transcription regulation</keyword>
<name>A0AAE0PCP2_SORBR</name>
<keyword evidence="5" id="KW-0539">Nucleus</keyword>
<dbReference type="InterPro" id="IPR036638">
    <property type="entry name" value="HLH_DNA-bd_sf"/>
</dbReference>
<evidence type="ECO:0000256" key="2">
    <source>
        <dbReference type="ARBA" id="ARBA00023015"/>
    </source>
</evidence>
<dbReference type="InterPro" id="IPR011598">
    <property type="entry name" value="bHLH_dom"/>
</dbReference>
<protein>
    <recommendedName>
        <fullName evidence="7">BHLH domain-containing protein</fullName>
    </recommendedName>
</protein>
<dbReference type="GO" id="GO:0000978">
    <property type="term" value="F:RNA polymerase II cis-regulatory region sequence-specific DNA binding"/>
    <property type="evidence" value="ECO:0007669"/>
    <property type="project" value="TreeGrafter"/>
</dbReference>
<feature type="compositionally biased region" description="Polar residues" evidence="6">
    <location>
        <begin position="439"/>
        <end position="450"/>
    </location>
</feature>
<evidence type="ECO:0000313" key="8">
    <source>
        <dbReference type="EMBL" id="KAK3397382.1"/>
    </source>
</evidence>
<evidence type="ECO:0000313" key="9">
    <source>
        <dbReference type="Proteomes" id="UP001281003"/>
    </source>
</evidence>
<dbReference type="GO" id="GO:0005634">
    <property type="term" value="C:nucleus"/>
    <property type="evidence" value="ECO:0007669"/>
    <property type="project" value="UniProtKB-SubCell"/>
</dbReference>
<reference evidence="8" key="1">
    <citation type="journal article" date="2023" name="Mol. Phylogenet. Evol.">
        <title>Genome-scale phylogeny and comparative genomics of the fungal order Sordariales.</title>
        <authorList>
            <person name="Hensen N."/>
            <person name="Bonometti L."/>
            <person name="Westerberg I."/>
            <person name="Brannstrom I.O."/>
            <person name="Guillou S."/>
            <person name="Cros-Aarteil S."/>
            <person name="Calhoun S."/>
            <person name="Haridas S."/>
            <person name="Kuo A."/>
            <person name="Mondo S."/>
            <person name="Pangilinan J."/>
            <person name="Riley R."/>
            <person name="LaButti K."/>
            <person name="Andreopoulos B."/>
            <person name="Lipzen A."/>
            <person name="Chen C."/>
            <person name="Yan M."/>
            <person name="Daum C."/>
            <person name="Ng V."/>
            <person name="Clum A."/>
            <person name="Steindorff A."/>
            <person name="Ohm R.A."/>
            <person name="Martin F."/>
            <person name="Silar P."/>
            <person name="Natvig D.O."/>
            <person name="Lalanne C."/>
            <person name="Gautier V."/>
            <person name="Ament-Velasquez S.L."/>
            <person name="Kruys A."/>
            <person name="Hutchinson M.I."/>
            <person name="Powell A.J."/>
            <person name="Barry K."/>
            <person name="Miller A.N."/>
            <person name="Grigoriev I.V."/>
            <person name="Debuchy R."/>
            <person name="Gladieux P."/>
            <person name="Hiltunen Thoren M."/>
            <person name="Johannesson H."/>
        </authorList>
    </citation>
    <scope>NUCLEOTIDE SEQUENCE</scope>
    <source>
        <strain evidence="8">FGSC 1904</strain>
    </source>
</reference>
<feature type="region of interest" description="Disordered" evidence="6">
    <location>
        <begin position="552"/>
        <end position="583"/>
    </location>
</feature>